<reference evidence="2 3" key="1">
    <citation type="submission" date="2020-08" db="EMBL/GenBank/DDBJ databases">
        <title>Genome public.</title>
        <authorList>
            <person name="Liu C."/>
            <person name="Sun Q."/>
        </authorList>
    </citation>
    <scope>NUCLEOTIDE SEQUENCE [LARGE SCALE GENOMIC DNA]</scope>
    <source>
        <strain evidence="2 3">BX17</strain>
    </source>
</reference>
<evidence type="ECO:0000313" key="3">
    <source>
        <dbReference type="Proteomes" id="UP000652847"/>
    </source>
</evidence>
<dbReference type="InterPro" id="IPR001173">
    <property type="entry name" value="Glyco_trans_2-like"/>
</dbReference>
<dbReference type="SUPFAM" id="SSF53448">
    <property type="entry name" value="Nucleotide-diphospho-sugar transferases"/>
    <property type="match status" value="1"/>
</dbReference>
<keyword evidence="3" id="KW-1185">Reference proteome</keyword>
<evidence type="ECO:0000259" key="1">
    <source>
        <dbReference type="Pfam" id="PF00535"/>
    </source>
</evidence>
<evidence type="ECO:0000313" key="2">
    <source>
        <dbReference type="EMBL" id="MBC5652331.1"/>
    </source>
</evidence>
<dbReference type="Pfam" id="PF00535">
    <property type="entry name" value="Glycos_transf_2"/>
    <property type="match status" value="1"/>
</dbReference>
<dbReference type="PANTHER" id="PTHR22916:SF3">
    <property type="entry name" value="UDP-GLCNAC:BETAGAL BETA-1,3-N-ACETYLGLUCOSAMINYLTRANSFERASE-LIKE PROTEIN 1"/>
    <property type="match status" value="1"/>
</dbReference>
<dbReference type="GO" id="GO:0016758">
    <property type="term" value="F:hexosyltransferase activity"/>
    <property type="evidence" value="ECO:0007669"/>
    <property type="project" value="UniProtKB-ARBA"/>
</dbReference>
<comment type="caution">
    <text evidence="2">The sequence shown here is derived from an EMBL/GenBank/DDBJ whole genome shotgun (WGS) entry which is preliminary data.</text>
</comment>
<dbReference type="InterPro" id="IPR029044">
    <property type="entry name" value="Nucleotide-diphossugar_trans"/>
</dbReference>
<dbReference type="RefSeq" id="WP_186901740.1">
    <property type="nucleotide sequence ID" value="NZ_JACOOT010000035.1"/>
</dbReference>
<sequence>MKLLSIAIPCYNSEAYMEKCIQSLLPGGDEVEILVIDDGSKDRTAEIADQYQEKYPNIVRSIHQPNLGHGGAVNTGIHNAQGLYFKVVDSDDWVNEESYKEILKTLENLVKGSKTVDLLISNFVYEKQGAARKKVMQYRHCLPVNQIFTWNEVGHMPKGKYLLMHSMIYRTQLLLECNLTLPEHTFYVDNIFAFDPLPYVQNMYYLDTNFYRYFIGRDDQSVNEAVMIRRIDQQLRVNKLMVNSYTSCGSMNKRARAYMISYLDIITTISSIMLIRSGTKEALDKKKELLEYIRSTNRVLYGKLRHSLMGNFMNLPGRGGRRVSVAAYKICQKFYGFN</sequence>
<name>A0A8I0AEM6_9FIRM</name>
<dbReference type="CDD" id="cd00761">
    <property type="entry name" value="Glyco_tranf_GTA_type"/>
    <property type="match status" value="1"/>
</dbReference>
<gene>
    <name evidence="2" type="ORF">H8S54_14785</name>
</gene>
<protein>
    <submittedName>
        <fullName evidence="2">Glycosyltransferase</fullName>
    </submittedName>
</protein>
<dbReference type="Gene3D" id="3.90.550.10">
    <property type="entry name" value="Spore Coat Polysaccharide Biosynthesis Protein SpsA, Chain A"/>
    <property type="match status" value="1"/>
</dbReference>
<dbReference type="EMBL" id="JACOOT010000035">
    <property type="protein sequence ID" value="MBC5652331.1"/>
    <property type="molecule type" value="Genomic_DNA"/>
</dbReference>
<organism evidence="2 3">
    <name type="scientific">Blautia segnis</name>
    <dbReference type="NCBI Taxonomy" id="2763030"/>
    <lineage>
        <taxon>Bacteria</taxon>
        <taxon>Bacillati</taxon>
        <taxon>Bacillota</taxon>
        <taxon>Clostridia</taxon>
        <taxon>Lachnospirales</taxon>
        <taxon>Lachnospiraceae</taxon>
        <taxon>Blautia</taxon>
    </lineage>
</organism>
<proteinExistence type="predicted"/>
<feature type="domain" description="Glycosyltransferase 2-like" evidence="1">
    <location>
        <begin position="5"/>
        <end position="108"/>
    </location>
</feature>
<accession>A0A8I0AEM6</accession>
<dbReference type="Proteomes" id="UP000652847">
    <property type="component" value="Unassembled WGS sequence"/>
</dbReference>
<dbReference type="AlphaFoldDB" id="A0A8I0AEM6"/>
<dbReference type="PANTHER" id="PTHR22916">
    <property type="entry name" value="GLYCOSYLTRANSFERASE"/>
    <property type="match status" value="1"/>
</dbReference>
<keyword evidence="2" id="KW-0808">Transferase</keyword>